<dbReference type="InterPro" id="IPR000014">
    <property type="entry name" value="PAS"/>
</dbReference>
<dbReference type="Pfam" id="PF00990">
    <property type="entry name" value="GGDEF"/>
    <property type="match status" value="1"/>
</dbReference>
<evidence type="ECO:0000259" key="3">
    <source>
        <dbReference type="PROSITE" id="PS50887"/>
    </source>
</evidence>
<dbReference type="NCBIfam" id="TIGR00229">
    <property type="entry name" value="sensory_box"/>
    <property type="match status" value="1"/>
</dbReference>
<dbReference type="RefSeq" id="WP_248996938.1">
    <property type="nucleotide sequence ID" value="NZ_JAKIKP010000017.1"/>
</dbReference>
<evidence type="ECO:0000256" key="1">
    <source>
        <dbReference type="SAM" id="Phobius"/>
    </source>
</evidence>
<feature type="transmembrane region" description="Helical" evidence="1">
    <location>
        <begin position="6"/>
        <end position="31"/>
    </location>
</feature>
<dbReference type="Gene3D" id="3.30.70.270">
    <property type="match status" value="1"/>
</dbReference>
<keyword evidence="1" id="KW-0472">Membrane</keyword>
<dbReference type="InterPro" id="IPR035965">
    <property type="entry name" value="PAS-like_dom_sf"/>
</dbReference>
<dbReference type="CDD" id="cd01949">
    <property type="entry name" value="GGDEF"/>
    <property type="match status" value="1"/>
</dbReference>
<organism evidence="4 5">
    <name type="scientific">Shewanella gaetbuli</name>
    <dbReference type="NCBI Taxonomy" id="220752"/>
    <lineage>
        <taxon>Bacteria</taxon>
        <taxon>Pseudomonadati</taxon>
        <taxon>Pseudomonadota</taxon>
        <taxon>Gammaproteobacteria</taxon>
        <taxon>Alteromonadales</taxon>
        <taxon>Shewanellaceae</taxon>
        <taxon>Shewanella</taxon>
    </lineage>
</organism>
<dbReference type="PANTHER" id="PTHR44757">
    <property type="entry name" value="DIGUANYLATE CYCLASE DGCP"/>
    <property type="match status" value="1"/>
</dbReference>
<dbReference type="SMART" id="SM00052">
    <property type="entry name" value="EAL"/>
    <property type="match status" value="1"/>
</dbReference>
<dbReference type="Gene3D" id="3.20.20.450">
    <property type="entry name" value="EAL domain"/>
    <property type="match status" value="1"/>
</dbReference>
<dbReference type="NCBIfam" id="TIGR00254">
    <property type="entry name" value="GGDEF"/>
    <property type="match status" value="1"/>
</dbReference>
<gene>
    <name evidence="4" type="ORF">L2672_16455</name>
</gene>
<dbReference type="SUPFAM" id="SSF141868">
    <property type="entry name" value="EAL domain-like"/>
    <property type="match status" value="1"/>
</dbReference>
<dbReference type="SMART" id="SM00086">
    <property type="entry name" value="PAC"/>
    <property type="match status" value="1"/>
</dbReference>
<dbReference type="Proteomes" id="UP001139333">
    <property type="component" value="Unassembled WGS sequence"/>
</dbReference>
<dbReference type="InterPro" id="IPR035919">
    <property type="entry name" value="EAL_sf"/>
</dbReference>
<dbReference type="PANTHER" id="PTHR44757:SF2">
    <property type="entry name" value="BIOFILM ARCHITECTURE MAINTENANCE PROTEIN MBAA"/>
    <property type="match status" value="1"/>
</dbReference>
<dbReference type="SUPFAM" id="SSF55073">
    <property type="entry name" value="Nucleotide cyclase"/>
    <property type="match status" value="1"/>
</dbReference>
<feature type="domain" description="GGDEF" evidence="3">
    <location>
        <begin position="420"/>
        <end position="559"/>
    </location>
</feature>
<dbReference type="InterPro" id="IPR000160">
    <property type="entry name" value="GGDEF_dom"/>
</dbReference>
<dbReference type="InterPro" id="IPR013655">
    <property type="entry name" value="PAS_fold_3"/>
</dbReference>
<accession>A0A9X2CJM3</accession>
<dbReference type="PROSITE" id="PS50887">
    <property type="entry name" value="GGDEF"/>
    <property type="match status" value="1"/>
</dbReference>
<keyword evidence="1" id="KW-0812">Transmembrane</keyword>
<evidence type="ECO:0000313" key="4">
    <source>
        <dbReference type="EMBL" id="MCL1144272.1"/>
    </source>
</evidence>
<keyword evidence="1" id="KW-1133">Transmembrane helix</keyword>
<sequence length="826" mass="93990">MNFFRNLSLIFIIPFCLISIYLAMAFGGYYYDSIELKQQLAEQKVQQFRKDLFRMRYVVESAVKEQDYDRIQKELALISTDMNMMAYVILDSSKSIHFANHIIWQNSDAMNVLEGYSDEVHKFVVESSEPQISINFERLSIQGYYPISEQHFAYSPSLELIYFEYDISHLMSKASKLLLAKLYKVSGIGVIILVLFCVVLYWFWLLPINRLSLVAKHIDDADFHAGIYCFAAEITKLRDYLAQVSNKLKRNQKRLNDAEQRWLFSVEGLKNGLWDWNLSNGDVFVSDRWKEILGYQSYELDSVYSIWESCLHREEKADVLNTLQQCIDGETEEYESVHRLRHKDGHYVWVLDKGKIVEWDELGNPVRIIGSITDVSVDVKNQHFETENDHAQVSITDLMSRDTLADSLYDLQVFSRKVNQYSAILIINLDNYKLVSDALGQECCDRLLMKIAARLSGAFSSSGLVARLGTDEFIMFAKSLGNELTHANKRALALASEVRQLIGKSVDIAEQHILISARVGVVLCDGGESLTPQTLLARADNALELAKEAKFNGCAIFDPKTDENSIQPFKLNHELALAASQDQIQLVYQPVVDKSGNLISVEVLPRWCHEQHGFISPKKFIAAAESSDYIFELELWIIDKVCHVLLQLAASDVDTPIMSINISSRHFHQEHFLNTVLNKVESLNILPSKIQFELNEDIFYVNQDAVKSKINALQHAGFHVALDNFGAGQCALHQLQGVRFSQVKLAGSYIEEAQFDNNRQTLLCAIVELASRLNYSVIAKQVETKSQLNHLIHAKCSGYQGYLFSRPLSQEDLVQLVKSPLPLSVV</sequence>
<dbReference type="EMBL" id="JAKIKP010000017">
    <property type="protein sequence ID" value="MCL1144272.1"/>
    <property type="molecule type" value="Genomic_DNA"/>
</dbReference>
<dbReference type="PROSITE" id="PS50883">
    <property type="entry name" value="EAL"/>
    <property type="match status" value="1"/>
</dbReference>
<feature type="domain" description="EAL" evidence="2">
    <location>
        <begin position="568"/>
        <end position="821"/>
    </location>
</feature>
<dbReference type="InterPro" id="IPR043128">
    <property type="entry name" value="Rev_trsase/Diguanyl_cyclase"/>
</dbReference>
<evidence type="ECO:0000313" key="5">
    <source>
        <dbReference type="Proteomes" id="UP001139333"/>
    </source>
</evidence>
<dbReference type="CDD" id="cd00130">
    <property type="entry name" value="PAS"/>
    <property type="match status" value="1"/>
</dbReference>
<dbReference type="CDD" id="cd01948">
    <property type="entry name" value="EAL"/>
    <property type="match status" value="1"/>
</dbReference>
<dbReference type="AlphaFoldDB" id="A0A9X2CJM3"/>
<proteinExistence type="predicted"/>
<dbReference type="InterPro" id="IPR001610">
    <property type="entry name" value="PAC"/>
</dbReference>
<dbReference type="InterPro" id="IPR029787">
    <property type="entry name" value="Nucleotide_cyclase"/>
</dbReference>
<protein>
    <submittedName>
        <fullName evidence="4">GGDEF and EAL domain-containing protein</fullName>
    </submittedName>
</protein>
<evidence type="ECO:0000259" key="2">
    <source>
        <dbReference type="PROSITE" id="PS50883"/>
    </source>
</evidence>
<feature type="transmembrane region" description="Helical" evidence="1">
    <location>
        <begin position="182"/>
        <end position="204"/>
    </location>
</feature>
<dbReference type="Gene3D" id="3.30.450.20">
    <property type="entry name" value="PAS domain"/>
    <property type="match status" value="1"/>
</dbReference>
<dbReference type="Pfam" id="PF08447">
    <property type="entry name" value="PAS_3"/>
    <property type="match status" value="1"/>
</dbReference>
<reference evidence="4" key="1">
    <citation type="submission" date="2022-01" db="EMBL/GenBank/DDBJ databases">
        <title>Whole genome-based taxonomy of the Shewanellaceae.</title>
        <authorList>
            <person name="Martin-Rodriguez A.J."/>
        </authorList>
    </citation>
    <scope>NUCLEOTIDE SEQUENCE</scope>
    <source>
        <strain evidence="4">DSM 16422</strain>
    </source>
</reference>
<dbReference type="InterPro" id="IPR001633">
    <property type="entry name" value="EAL_dom"/>
</dbReference>
<name>A0A9X2CJM3_9GAMM</name>
<dbReference type="SMART" id="SM00267">
    <property type="entry name" value="GGDEF"/>
    <property type="match status" value="1"/>
</dbReference>
<dbReference type="Pfam" id="PF00563">
    <property type="entry name" value="EAL"/>
    <property type="match status" value="1"/>
</dbReference>
<dbReference type="SUPFAM" id="SSF55785">
    <property type="entry name" value="PYP-like sensor domain (PAS domain)"/>
    <property type="match status" value="1"/>
</dbReference>
<comment type="caution">
    <text evidence="4">The sequence shown here is derived from an EMBL/GenBank/DDBJ whole genome shotgun (WGS) entry which is preliminary data.</text>
</comment>
<dbReference type="InterPro" id="IPR052155">
    <property type="entry name" value="Biofilm_reg_signaling"/>
</dbReference>
<keyword evidence="5" id="KW-1185">Reference proteome</keyword>